<dbReference type="AlphaFoldDB" id="A0A1N6X8H3"/>
<dbReference type="EMBL" id="FTMN01000013">
    <property type="protein sequence ID" value="SIQ98655.1"/>
    <property type="molecule type" value="Genomic_DNA"/>
</dbReference>
<dbReference type="Proteomes" id="UP000186895">
    <property type="component" value="Unassembled WGS sequence"/>
</dbReference>
<organism evidence="2 3">
    <name type="scientific">Marinobacterium stanieri</name>
    <dbReference type="NCBI Taxonomy" id="49186"/>
    <lineage>
        <taxon>Bacteria</taxon>
        <taxon>Pseudomonadati</taxon>
        <taxon>Pseudomonadota</taxon>
        <taxon>Gammaproteobacteria</taxon>
        <taxon>Oceanospirillales</taxon>
        <taxon>Oceanospirillaceae</taxon>
        <taxon>Marinobacterium</taxon>
    </lineage>
</organism>
<dbReference type="STRING" id="49186.SAMN05421647_11317"/>
<evidence type="ECO:0000313" key="3">
    <source>
        <dbReference type="Proteomes" id="UP000186895"/>
    </source>
</evidence>
<sequence>MKYMKRNLGIAALIGTIALSLGTEAQARLVIIQHDQAAIIKEQEREKAELEAKLEAEQLARIQEKEEEIKAVEEAKVRFDVNSYQVVADRTEKIINHFGVPPTQLPAHGGAGLGSSPLWISLNAIVPDGWRVYMDKSIDAQAKVAWNGHGKNWIAVLYEIGVKQRYVYDIDWNQHLVLVKPRVSVVDPLREEMTERAQEAKKTHIIIEADSADLPEEGDGVLVINGRAVKVRRARSLED</sequence>
<keyword evidence="3" id="KW-1185">Reference proteome</keyword>
<accession>A0A1N6X8H3</accession>
<name>A0A1N6X8H3_9GAMM</name>
<reference evidence="2 3" key="1">
    <citation type="submission" date="2017-01" db="EMBL/GenBank/DDBJ databases">
        <authorList>
            <person name="Mah S.A."/>
            <person name="Swanson W.J."/>
            <person name="Moy G.W."/>
            <person name="Vacquier V.D."/>
        </authorList>
    </citation>
    <scope>NUCLEOTIDE SEQUENCE [LARGE SCALE GENOMIC DNA]</scope>
    <source>
        <strain evidence="2 3">DSM 7027</strain>
    </source>
</reference>
<protein>
    <submittedName>
        <fullName evidence="2">Uncharacterized protein</fullName>
    </submittedName>
</protein>
<evidence type="ECO:0000313" key="2">
    <source>
        <dbReference type="EMBL" id="SIQ98655.1"/>
    </source>
</evidence>
<proteinExistence type="predicted"/>
<gene>
    <name evidence="2" type="ORF">SAMN05421647_11317</name>
</gene>
<evidence type="ECO:0000256" key="1">
    <source>
        <dbReference type="SAM" id="Coils"/>
    </source>
</evidence>
<keyword evidence="1" id="KW-0175">Coiled coil</keyword>
<feature type="coiled-coil region" evidence="1">
    <location>
        <begin position="33"/>
        <end position="82"/>
    </location>
</feature>